<name>A0ABR1J212_9AGAR</name>
<feature type="region of interest" description="Disordered" evidence="1">
    <location>
        <begin position="407"/>
        <end position="429"/>
    </location>
</feature>
<comment type="caution">
    <text evidence="2">The sequence shown here is derived from an EMBL/GenBank/DDBJ whole genome shotgun (WGS) entry which is preliminary data.</text>
</comment>
<gene>
    <name evidence="2" type="ORF">VKT23_014810</name>
</gene>
<organism evidence="2 3">
    <name type="scientific">Marasmiellus scandens</name>
    <dbReference type="NCBI Taxonomy" id="2682957"/>
    <lineage>
        <taxon>Eukaryota</taxon>
        <taxon>Fungi</taxon>
        <taxon>Dikarya</taxon>
        <taxon>Basidiomycota</taxon>
        <taxon>Agaricomycotina</taxon>
        <taxon>Agaricomycetes</taxon>
        <taxon>Agaricomycetidae</taxon>
        <taxon>Agaricales</taxon>
        <taxon>Marasmiineae</taxon>
        <taxon>Omphalotaceae</taxon>
        <taxon>Marasmiellus</taxon>
    </lineage>
</organism>
<evidence type="ECO:0000256" key="1">
    <source>
        <dbReference type="SAM" id="MobiDB-lite"/>
    </source>
</evidence>
<protein>
    <submittedName>
        <fullName evidence="2">Uncharacterized protein</fullName>
    </submittedName>
</protein>
<keyword evidence="3" id="KW-1185">Reference proteome</keyword>
<sequence>MPFLQKPGAFTLALWVDLPTGHFLNNLHNKPIVSISYSVNHWLHGSRTPHLPPRSSKNISVRDVAEGVRAALGVFGFPTTQDGNSVCPPGFLRSRLFKSLPNRSLGPEFLEEELDAAIYDEDVDGAADALNNGQLVWLKIWVEGIPNDNFITVSQNLHFRQRTGWKGTAGERLNKFAGNVHLAFQLKHCRDSCNVTQSTFHVDVPHIIDRYLGHDIMFKLQEAANGCNEAWTDFCNLHSLTLNEGGRIYLDIQNVVRFAHEFNEQAKQQEKWMDMVENACLMTALPHRSWDSMRWAAKNGRVCYFSDIDSKYMSTPDVLFDCHVRFEDKSEQPRNVFELEHSYFLLDIRFALCLLYNFGTGSYRDWLLSSEFIQVNQQANADVQSQKRWRRDATPVIENNSLLLTSHDSDRIGESDGEDGEDDDEEPDLTSGWSQMMLDLAHQHLQIIIQSFRIQEEWYRGLSKSF</sequence>
<accession>A0ABR1J212</accession>
<feature type="compositionally biased region" description="Acidic residues" evidence="1">
    <location>
        <begin position="415"/>
        <end position="428"/>
    </location>
</feature>
<proteinExistence type="predicted"/>
<evidence type="ECO:0000313" key="3">
    <source>
        <dbReference type="Proteomes" id="UP001498398"/>
    </source>
</evidence>
<dbReference type="EMBL" id="JBANRG010000047">
    <property type="protein sequence ID" value="KAK7445393.1"/>
    <property type="molecule type" value="Genomic_DNA"/>
</dbReference>
<dbReference type="Proteomes" id="UP001498398">
    <property type="component" value="Unassembled WGS sequence"/>
</dbReference>
<evidence type="ECO:0000313" key="2">
    <source>
        <dbReference type="EMBL" id="KAK7445393.1"/>
    </source>
</evidence>
<reference evidence="2 3" key="1">
    <citation type="submission" date="2024-01" db="EMBL/GenBank/DDBJ databases">
        <title>A draft genome for the cacao thread blight pathogen Marasmiellus scandens.</title>
        <authorList>
            <person name="Baruah I.K."/>
            <person name="Leung J."/>
            <person name="Bukari Y."/>
            <person name="Amoako-Attah I."/>
            <person name="Meinhardt L.W."/>
            <person name="Bailey B.A."/>
            <person name="Cohen S.P."/>
        </authorList>
    </citation>
    <scope>NUCLEOTIDE SEQUENCE [LARGE SCALE GENOMIC DNA]</scope>
    <source>
        <strain evidence="2 3">GH-19</strain>
    </source>
</reference>